<organism evidence="1 2">
    <name type="scientific">Rhodoferax lithotrophicus</name>
    <dbReference type="NCBI Taxonomy" id="2798804"/>
    <lineage>
        <taxon>Bacteria</taxon>
        <taxon>Pseudomonadati</taxon>
        <taxon>Pseudomonadota</taxon>
        <taxon>Betaproteobacteria</taxon>
        <taxon>Burkholderiales</taxon>
        <taxon>Comamonadaceae</taxon>
        <taxon>Rhodoferax</taxon>
    </lineage>
</organism>
<name>A0ABM7MNK9_9BURK</name>
<protein>
    <submittedName>
        <fullName evidence="1">Uncharacterized protein</fullName>
    </submittedName>
</protein>
<accession>A0ABM7MNK9</accession>
<reference evidence="1 2" key="1">
    <citation type="journal article" date="2021" name="Microbiol. Spectr.">
        <title>A Single Bacterium Capable of Oxidation and Reduction of Iron at Circumneutral pH.</title>
        <authorList>
            <person name="Kato S."/>
            <person name="Ohkuma M."/>
        </authorList>
    </citation>
    <scope>NUCLEOTIDE SEQUENCE [LARGE SCALE GENOMIC DNA]</scope>
    <source>
        <strain evidence="1 2">MIZ03</strain>
    </source>
</reference>
<dbReference type="EMBL" id="AP024238">
    <property type="protein sequence ID" value="BCO27817.1"/>
    <property type="molecule type" value="Genomic_DNA"/>
</dbReference>
<dbReference type="Proteomes" id="UP000824366">
    <property type="component" value="Chromosome"/>
</dbReference>
<proteinExistence type="predicted"/>
<keyword evidence="2" id="KW-1185">Reference proteome</keyword>
<evidence type="ECO:0000313" key="1">
    <source>
        <dbReference type="EMBL" id="BCO27817.1"/>
    </source>
</evidence>
<sequence>MLACVAVNGWQGVNLAVRSSSRPKFVPIVSLSEHLPDLKLA</sequence>
<gene>
    <name evidence="1" type="ORF">MIZ03_2708</name>
</gene>
<evidence type="ECO:0000313" key="2">
    <source>
        <dbReference type="Proteomes" id="UP000824366"/>
    </source>
</evidence>